<sequence length="106" mass="11833">MQNYELTIVLPGKVTPAKKKDAIARVEKIVKAVDGKITSSDDWGVKELAYTIKKNTAGAYVYFDLELPTSAVAGVSEKVKLEDDIIRYLLVRHESPRARADKKVKK</sequence>
<evidence type="ECO:0000313" key="8">
    <source>
        <dbReference type="EMBL" id="OGM31179.1"/>
    </source>
</evidence>
<dbReference type="PANTHER" id="PTHR21011:SF1">
    <property type="entry name" value="SMALL RIBOSOMAL SUBUNIT PROTEIN BS6M"/>
    <property type="match status" value="1"/>
</dbReference>
<keyword evidence="5 7" id="KW-0687">Ribonucleoprotein</keyword>
<comment type="caution">
    <text evidence="8">The sequence shown here is derived from an EMBL/GenBank/DDBJ whole genome shotgun (WGS) entry which is preliminary data.</text>
</comment>
<reference evidence="8 9" key="1">
    <citation type="journal article" date="2016" name="Nat. Commun.">
        <title>Thousands of microbial genomes shed light on interconnected biogeochemical processes in an aquifer system.</title>
        <authorList>
            <person name="Anantharaman K."/>
            <person name="Brown C.T."/>
            <person name="Hug L.A."/>
            <person name="Sharon I."/>
            <person name="Castelle C.J."/>
            <person name="Probst A.J."/>
            <person name="Thomas B.C."/>
            <person name="Singh A."/>
            <person name="Wilkins M.J."/>
            <person name="Karaoz U."/>
            <person name="Brodie E.L."/>
            <person name="Williams K.H."/>
            <person name="Hubbard S.S."/>
            <person name="Banfield J.F."/>
        </authorList>
    </citation>
    <scope>NUCLEOTIDE SEQUENCE [LARGE SCALE GENOMIC DNA]</scope>
</reference>
<evidence type="ECO:0000256" key="5">
    <source>
        <dbReference type="ARBA" id="ARBA00023274"/>
    </source>
</evidence>
<dbReference type="Gene3D" id="3.30.70.60">
    <property type="match status" value="1"/>
</dbReference>
<dbReference type="GO" id="GO:0005840">
    <property type="term" value="C:ribosome"/>
    <property type="evidence" value="ECO:0007669"/>
    <property type="project" value="UniProtKB-KW"/>
</dbReference>
<dbReference type="PANTHER" id="PTHR21011">
    <property type="entry name" value="MITOCHONDRIAL 28S RIBOSOMAL PROTEIN S6"/>
    <property type="match status" value="1"/>
</dbReference>
<evidence type="ECO:0000256" key="4">
    <source>
        <dbReference type="ARBA" id="ARBA00022980"/>
    </source>
</evidence>
<dbReference type="GO" id="GO:0005737">
    <property type="term" value="C:cytoplasm"/>
    <property type="evidence" value="ECO:0007669"/>
    <property type="project" value="UniProtKB-ARBA"/>
</dbReference>
<dbReference type="GO" id="GO:0003735">
    <property type="term" value="F:structural constituent of ribosome"/>
    <property type="evidence" value="ECO:0007669"/>
    <property type="project" value="InterPro"/>
</dbReference>
<dbReference type="GO" id="GO:0006412">
    <property type="term" value="P:translation"/>
    <property type="evidence" value="ECO:0007669"/>
    <property type="project" value="UniProtKB-UniRule"/>
</dbReference>
<dbReference type="InterPro" id="IPR014717">
    <property type="entry name" value="Transl_elong_EF1B/ribsomal_bS6"/>
</dbReference>
<dbReference type="AlphaFoldDB" id="A0A1F7YW89"/>
<dbReference type="CDD" id="cd00473">
    <property type="entry name" value="bS6"/>
    <property type="match status" value="1"/>
</dbReference>
<accession>A0A1F7YW89</accession>
<dbReference type="InterPro" id="IPR000529">
    <property type="entry name" value="Ribosomal_bS6"/>
</dbReference>
<name>A0A1F7YW89_9BACT</name>
<dbReference type="GO" id="GO:0070181">
    <property type="term" value="F:small ribosomal subunit rRNA binding"/>
    <property type="evidence" value="ECO:0007669"/>
    <property type="project" value="TreeGrafter"/>
</dbReference>
<evidence type="ECO:0000313" key="9">
    <source>
        <dbReference type="Proteomes" id="UP000178870"/>
    </source>
</evidence>
<evidence type="ECO:0000256" key="1">
    <source>
        <dbReference type="ARBA" id="ARBA00009512"/>
    </source>
</evidence>
<keyword evidence="3 7" id="KW-0694">RNA-binding</keyword>
<evidence type="ECO:0000256" key="7">
    <source>
        <dbReference type="HAMAP-Rule" id="MF_00360"/>
    </source>
</evidence>
<evidence type="ECO:0000256" key="3">
    <source>
        <dbReference type="ARBA" id="ARBA00022884"/>
    </source>
</evidence>
<dbReference type="SUPFAM" id="SSF54995">
    <property type="entry name" value="Ribosomal protein S6"/>
    <property type="match status" value="1"/>
</dbReference>
<organism evidence="8 9">
    <name type="scientific">Candidatus Woesebacteria bacterium RIFCSPHIGHO2_01_FULL_44_21</name>
    <dbReference type="NCBI Taxonomy" id="1802503"/>
    <lineage>
        <taxon>Bacteria</taxon>
        <taxon>Candidatus Woeseibacteriota</taxon>
    </lineage>
</organism>
<dbReference type="InterPro" id="IPR020814">
    <property type="entry name" value="Ribosomal_S6_plastid/chlpt"/>
</dbReference>
<evidence type="ECO:0000256" key="6">
    <source>
        <dbReference type="ARBA" id="ARBA00035294"/>
    </source>
</evidence>
<keyword evidence="4 7" id="KW-0689">Ribosomal protein</keyword>
<dbReference type="InterPro" id="IPR020815">
    <property type="entry name" value="Ribosomal_bS6_CS"/>
</dbReference>
<keyword evidence="2 7" id="KW-0699">rRNA-binding</keyword>
<dbReference type="Pfam" id="PF01250">
    <property type="entry name" value="Ribosomal_S6"/>
    <property type="match status" value="1"/>
</dbReference>
<dbReference type="GO" id="GO:1990904">
    <property type="term" value="C:ribonucleoprotein complex"/>
    <property type="evidence" value="ECO:0007669"/>
    <property type="project" value="UniProtKB-KW"/>
</dbReference>
<dbReference type="HAMAP" id="MF_00360">
    <property type="entry name" value="Ribosomal_bS6"/>
    <property type="match status" value="1"/>
</dbReference>
<evidence type="ECO:0000256" key="2">
    <source>
        <dbReference type="ARBA" id="ARBA00022730"/>
    </source>
</evidence>
<dbReference type="Proteomes" id="UP000178870">
    <property type="component" value="Unassembled WGS sequence"/>
</dbReference>
<dbReference type="PROSITE" id="PS01048">
    <property type="entry name" value="RIBOSOMAL_S6"/>
    <property type="match status" value="1"/>
</dbReference>
<protein>
    <recommendedName>
        <fullName evidence="6 7">Small ribosomal subunit protein bS6</fullName>
    </recommendedName>
</protein>
<gene>
    <name evidence="7" type="primary">rpsF</name>
    <name evidence="8" type="ORF">A2803_01745</name>
</gene>
<proteinExistence type="inferred from homology"/>
<comment type="function">
    <text evidence="7">Binds together with bS18 to 16S ribosomal RNA.</text>
</comment>
<dbReference type="InterPro" id="IPR035980">
    <property type="entry name" value="Ribosomal_bS6_sf"/>
</dbReference>
<comment type="similarity">
    <text evidence="1 7">Belongs to the bacterial ribosomal protein bS6 family.</text>
</comment>
<dbReference type="EMBL" id="MGGP01000029">
    <property type="protein sequence ID" value="OGM31179.1"/>
    <property type="molecule type" value="Genomic_DNA"/>
</dbReference>
<dbReference type="NCBIfam" id="TIGR00166">
    <property type="entry name" value="S6"/>
    <property type="match status" value="1"/>
</dbReference>